<gene>
    <name evidence="4" type="ORF">CBO05P2_057</name>
</gene>
<dbReference type="GO" id="GO:0003676">
    <property type="term" value="F:nucleic acid binding"/>
    <property type="evidence" value="ECO:0007669"/>
    <property type="project" value="InterPro"/>
</dbReference>
<evidence type="ECO:0000259" key="2">
    <source>
        <dbReference type="Pfam" id="PF01336"/>
    </source>
</evidence>
<dbReference type="InterPro" id="IPR004365">
    <property type="entry name" value="NA-bd_OB_tRNA"/>
</dbReference>
<dbReference type="Proteomes" id="UP000054164">
    <property type="component" value="Unassembled WGS sequence"/>
</dbReference>
<keyword evidence="1" id="KW-0378">Hydrolase</keyword>
<evidence type="ECO:0000313" key="4">
    <source>
        <dbReference type="EMBL" id="BAO05082.1"/>
    </source>
</evidence>
<dbReference type="GO" id="GO:0016787">
    <property type="term" value="F:hydrolase activity"/>
    <property type="evidence" value="ECO:0007669"/>
    <property type="project" value="UniProtKB-KW"/>
</dbReference>
<dbReference type="InterPro" id="IPR050798">
    <property type="entry name" value="YhaM_exoribonuc/phosphodiest"/>
</dbReference>
<dbReference type="PANTHER" id="PTHR37294:SF1">
    <property type="entry name" value="3'-5' EXORIBONUCLEASE YHAM"/>
    <property type="match status" value="1"/>
</dbReference>
<dbReference type="HOGENOM" id="CLU_929698_0_0_9"/>
<dbReference type="RefSeq" id="WP_030032225.1">
    <property type="nucleotide sequence ID" value="NZ_BA000059.1"/>
</dbReference>
<dbReference type="AlphaFoldDB" id="A0A060N5B2"/>
<proteinExistence type="predicted"/>
<dbReference type="InterPro" id="IPR003607">
    <property type="entry name" value="HD/PDEase_dom"/>
</dbReference>
<dbReference type="Pfam" id="PF01336">
    <property type="entry name" value="tRNA_anti-codon"/>
    <property type="match status" value="1"/>
</dbReference>
<dbReference type="Gene3D" id="1.10.3210.10">
    <property type="entry name" value="Hypothetical protein af1432"/>
    <property type="match status" value="1"/>
</dbReference>
<dbReference type="EMBL" id="BA000059">
    <property type="protein sequence ID" value="BAO05082.1"/>
    <property type="molecule type" value="Genomic_DNA"/>
</dbReference>
<protein>
    <submittedName>
        <fullName evidence="4">CMP-binding-factor 1</fullName>
    </submittedName>
</protein>
<feature type="domain" description="HD" evidence="3">
    <location>
        <begin position="169"/>
        <end position="286"/>
    </location>
</feature>
<dbReference type="Gene3D" id="2.40.50.140">
    <property type="entry name" value="Nucleic acid-binding proteins"/>
    <property type="match status" value="1"/>
</dbReference>
<accession>A0A060N5B2</accession>
<dbReference type="SUPFAM" id="SSF109604">
    <property type="entry name" value="HD-domain/PDEase-like"/>
    <property type="match status" value="1"/>
</dbReference>
<evidence type="ECO:0000256" key="1">
    <source>
        <dbReference type="ARBA" id="ARBA00022801"/>
    </source>
</evidence>
<name>A0A060N5B2_CLOBO</name>
<reference evidence="4" key="1">
    <citation type="submission" date="2013-10" db="EMBL/GenBank/DDBJ databases">
        <title>Draft genome sequence of Clostridium botulinum type B strain Osaka05.</title>
        <authorList>
            <person name="Sakaguchi Y."/>
            <person name="Hosomi K."/>
            <person name="Uchiyama J."/>
            <person name="Ogura Y."/>
            <person name="Sakaguchi M."/>
            <person name="Kohda T."/>
            <person name="Mukamoto M."/>
            <person name="Misawa N."/>
            <person name="Matsuzaki S."/>
            <person name="Hayashi T."/>
            <person name="Kozaki S."/>
        </authorList>
    </citation>
    <scope>NUCLEOTIDE SEQUENCE</scope>
    <source>
        <strain evidence="4">Osaka05</strain>
    </source>
</reference>
<dbReference type="PANTHER" id="PTHR37294">
    <property type="entry name" value="3'-5' EXORIBONUCLEASE YHAM"/>
    <property type="match status" value="1"/>
</dbReference>
<dbReference type="GO" id="GO:0031125">
    <property type="term" value="P:rRNA 3'-end processing"/>
    <property type="evidence" value="ECO:0007669"/>
    <property type="project" value="TreeGrafter"/>
</dbReference>
<sequence length="299" mass="34885">MAKNCFIKEIMEEPIINEPVSITGLINRVKTKNTKAGEILSISIKDLSFNDPIECVSFNDIDKLREIFKEGMVVNVCGNINEFNKRKSINITNINPTNIPKENFIERYNIPKSMIKQFKQWVNEMKSPYNDFASYVFNNTWNQFLTAPAAERFHQNKLGGLFIHTFGVCLNMYNIVTNYVVHPFYQPMNKLNKDRLMLIAMMHDIDKIYEYEYDDGYIKRKDTLLSHNISFITKIMFINDKIENKLSNEDIEIITNAILSHNGEYGVFQMKTIEDILLHSCDMIDAKIYQNQDRGLLGF</sequence>
<evidence type="ECO:0000259" key="3">
    <source>
        <dbReference type="Pfam" id="PF01966"/>
    </source>
</evidence>
<dbReference type="CDD" id="cd00077">
    <property type="entry name" value="HDc"/>
    <property type="match status" value="1"/>
</dbReference>
<dbReference type="Pfam" id="PF01966">
    <property type="entry name" value="HD"/>
    <property type="match status" value="1"/>
</dbReference>
<dbReference type="InterPro" id="IPR012340">
    <property type="entry name" value="NA-bd_OB-fold"/>
</dbReference>
<organism evidence="4">
    <name type="scientific">Clostridium botulinum B str. Osaka05</name>
    <dbReference type="NCBI Taxonomy" id="1407017"/>
    <lineage>
        <taxon>Bacteria</taxon>
        <taxon>Bacillati</taxon>
        <taxon>Bacillota</taxon>
        <taxon>Clostridia</taxon>
        <taxon>Eubacteriales</taxon>
        <taxon>Clostridiaceae</taxon>
        <taxon>Clostridium</taxon>
    </lineage>
</organism>
<dbReference type="InterPro" id="IPR006674">
    <property type="entry name" value="HD_domain"/>
</dbReference>
<feature type="domain" description="OB" evidence="2">
    <location>
        <begin position="20"/>
        <end position="96"/>
    </location>
</feature>